<dbReference type="RefSeq" id="WP_090591099.1">
    <property type="nucleotide sequence ID" value="NZ_LT629688.1"/>
</dbReference>
<evidence type="ECO:0000313" key="1">
    <source>
        <dbReference type="EMBL" id="SDD43108.1"/>
    </source>
</evidence>
<dbReference type="EMBL" id="LT629688">
    <property type="protein sequence ID" value="SDD43108.1"/>
    <property type="molecule type" value="Genomic_DNA"/>
</dbReference>
<protein>
    <submittedName>
        <fullName evidence="1">Uncharacterized protein</fullName>
    </submittedName>
</protein>
<dbReference type="STRING" id="675864.SAMN04489747_0933"/>
<keyword evidence="2" id="KW-1185">Reference proteome</keyword>
<accession>A0A1G6UNZ2</accession>
<proteinExistence type="predicted"/>
<organism evidence="1 2">
    <name type="scientific">Auraticoccus monumenti</name>
    <dbReference type="NCBI Taxonomy" id="675864"/>
    <lineage>
        <taxon>Bacteria</taxon>
        <taxon>Bacillati</taxon>
        <taxon>Actinomycetota</taxon>
        <taxon>Actinomycetes</taxon>
        <taxon>Propionibacteriales</taxon>
        <taxon>Propionibacteriaceae</taxon>
        <taxon>Auraticoccus</taxon>
    </lineage>
</organism>
<dbReference type="AlphaFoldDB" id="A0A1G6UNZ2"/>
<sequence length="128" mass="13931">MSTVTRILAGGTVTALRPGVLDDYRAQLAAQRATELTPAPAALTDRQLRHQIGVNRARLAITRAKLDRLTGTHSTDDAAAVASLPLQTRVLTDTEIVEWEQLAIREADLAHRILLDERRLAETCGGAR</sequence>
<evidence type="ECO:0000313" key="2">
    <source>
        <dbReference type="Proteomes" id="UP000198546"/>
    </source>
</evidence>
<reference evidence="1 2" key="1">
    <citation type="submission" date="2016-10" db="EMBL/GenBank/DDBJ databases">
        <authorList>
            <person name="de Groot N.N."/>
        </authorList>
    </citation>
    <scope>NUCLEOTIDE SEQUENCE [LARGE SCALE GENOMIC DNA]</scope>
    <source>
        <strain evidence="1 2">MON 2.2</strain>
    </source>
</reference>
<gene>
    <name evidence="1" type="ORF">SAMN04489747_0933</name>
</gene>
<name>A0A1G6UNZ2_9ACTN</name>
<dbReference type="Proteomes" id="UP000198546">
    <property type="component" value="Chromosome i"/>
</dbReference>